<evidence type="ECO:0000256" key="1">
    <source>
        <dbReference type="SAM" id="Phobius"/>
    </source>
</evidence>
<evidence type="ECO:0000259" key="2">
    <source>
        <dbReference type="PROSITE" id="PS50234"/>
    </source>
</evidence>
<dbReference type="InterPro" id="IPR036465">
    <property type="entry name" value="vWFA_dom_sf"/>
</dbReference>
<evidence type="ECO:0000313" key="3">
    <source>
        <dbReference type="EMBL" id="BDY13816.1"/>
    </source>
</evidence>
<evidence type="ECO:0000313" key="4">
    <source>
        <dbReference type="Proteomes" id="UP001321445"/>
    </source>
</evidence>
<dbReference type="Gene3D" id="3.40.50.410">
    <property type="entry name" value="von Willebrand factor, type A domain"/>
    <property type="match status" value="1"/>
</dbReference>
<gene>
    <name evidence="3" type="ORF">HCR_21280</name>
</gene>
<sequence length="203" mass="22510">MFGTFAYAASPVTYDLKALEEILKLTDVGIAGQSTAIGEGIDQAIRTLHFGYAKEKVIVLLTDGFQNTGSVSVKEAVEKAKRVGVKIYTIGIGKAGDFDKNLLERIATETGGRFFPAMDASGLKEVFDIIDNLEPSPIRSKSMINRKMLYVYPLVFGMILLVFVLSFRNGKGGFFGWNTSATGEFFTKLPRFLDLFHRRKRMS</sequence>
<protein>
    <recommendedName>
        <fullName evidence="2">VWFA domain-containing protein</fullName>
    </recommendedName>
</protein>
<dbReference type="InterPro" id="IPR002035">
    <property type="entry name" value="VWF_A"/>
</dbReference>
<feature type="transmembrane region" description="Helical" evidence="1">
    <location>
        <begin position="149"/>
        <end position="167"/>
    </location>
</feature>
<keyword evidence="1" id="KW-1133">Transmembrane helix</keyword>
<accession>A0ABN6WYC5</accession>
<dbReference type="Pfam" id="PF00092">
    <property type="entry name" value="VWA"/>
    <property type="match status" value="1"/>
</dbReference>
<organism evidence="3 4">
    <name type="scientific">Hydrogenimonas cancrithermarum</name>
    <dbReference type="NCBI Taxonomy" id="2993563"/>
    <lineage>
        <taxon>Bacteria</taxon>
        <taxon>Pseudomonadati</taxon>
        <taxon>Campylobacterota</taxon>
        <taxon>Epsilonproteobacteria</taxon>
        <taxon>Campylobacterales</taxon>
        <taxon>Hydrogenimonadaceae</taxon>
        <taxon>Hydrogenimonas</taxon>
    </lineage>
</organism>
<keyword evidence="4" id="KW-1185">Reference proteome</keyword>
<feature type="domain" description="VWFA" evidence="2">
    <location>
        <begin position="16"/>
        <end position="133"/>
    </location>
</feature>
<dbReference type="EMBL" id="AP027370">
    <property type="protein sequence ID" value="BDY13816.1"/>
    <property type="molecule type" value="Genomic_DNA"/>
</dbReference>
<keyword evidence="1" id="KW-0472">Membrane</keyword>
<keyword evidence="1" id="KW-0812">Transmembrane</keyword>
<name>A0ABN6WYC5_9BACT</name>
<dbReference type="PROSITE" id="PS50234">
    <property type="entry name" value="VWFA"/>
    <property type="match status" value="1"/>
</dbReference>
<proteinExistence type="predicted"/>
<dbReference type="SUPFAM" id="SSF53300">
    <property type="entry name" value="vWA-like"/>
    <property type="match status" value="1"/>
</dbReference>
<dbReference type="Proteomes" id="UP001321445">
    <property type="component" value="Chromosome"/>
</dbReference>
<reference evidence="3 4" key="1">
    <citation type="submission" date="2023-03" db="EMBL/GenBank/DDBJ databases">
        <title>Description of Hydrogenimonas sp. ISO32.</title>
        <authorList>
            <person name="Mino S."/>
            <person name="Fukazawa S."/>
            <person name="Sawabe T."/>
        </authorList>
    </citation>
    <scope>NUCLEOTIDE SEQUENCE [LARGE SCALE GENOMIC DNA]</scope>
    <source>
        <strain evidence="3 4">ISO32</strain>
    </source>
</reference>